<sequence length="101" mass="11039">MSTYREITNQVADQWVAALKNAEQAVTKLSENAQRFADSIPTPALPATPEPFAKLNEALSERLPKPSEIVEANFDMATRLLSAQRDLTLRLLDLGAGSKDA</sequence>
<dbReference type="OrthoDB" id="3792797at2"/>
<feature type="coiled-coil region" evidence="1">
    <location>
        <begin position="12"/>
        <end position="39"/>
    </location>
</feature>
<reference evidence="2 3" key="1">
    <citation type="journal article" date="2016" name="Int. J. Syst. Evol. Microbiol.">
        <title>Nocardioides albidus sp. nov., an actinobacterium isolated from garden soil.</title>
        <authorList>
            <person name="Singh H."/>
            <person name="Du J."/>
            <person name="Trinh H."/>
            <person name="Won K."/>
            <person name="Yang J.E."/>
            <person name="Yin C."/>
            <person name="Kook M."/>
            <person name="Yi T.H."/>
        </authorList>
    </citation>
    <scope>NUCLEOTIDE SEQUENCE [LARGE SCALE GENOMIC DNA]</scope>
    <source>
        <strain evidence="2 3">CCTCC AB 2015297</strain>
    </source>
</reference>
<evidence type="ECO:0000313" key="3">
    <source>
        <dbReference type="Proteomes" id="UP000313231"/>
    </source>
</evidence>
<evidence type="ECO:0000313" key="2">
    <source>
        <dbReference type="EMBL" id="TNM36489.1"/>
    </source>
</evidence>
<gene>
    <name evidence="2" type="ORF">FHP29_20355</name>
</gene>
<dbReference type="EMBL" id="VDMP01000027">
    <property type="protein sequence ID" value="TNM36489.1"/>
    <property type="molecule type" value="Genomic_DNA"/>
</dbReference>
<accession>A0A5C4VMS2</accession>
<keyword evidence="1" id="KW-0175">Coiled coil</keyword>
<dbReference type="Proteomes" id="UP000313231">
    <property type="component" value="Unassembled WGS sequence"/>
</dbReference>
<protein>
    <submittedName>
        <fullName evidence="2">Uncharacterized protein</fullName>
    </submittedName>
</protein>
<keyword evidence="3" id="KW-1185">Reference proteome</keyword>
<evidence type="ECO:0000256" key="1">
    <source>
        <dbReference type="SAM" id="Coils"/>
    </source>
</evidence>
<name>A0A5C4VMS2_9ACTN</name>
<dbReference type="AlphaFoldDB" id="A0A5C4VMS2"/>
<comment type="caution">
    <text evidence="2">The sequence shown here is derived from an EMBL/GenBank/DDBJ whole genome shotgun (WGS) entry which is preliminary data.</text>
</comment>
<organism evidence="2 3">
    <name type="scientific">Nocardioides albidus</name>
    <dbReference type="NCBI Taxonomy" id="1517589"/>
    <lineage>
        <taxon>Bacteria</taxon>
        <taxon>Bacillati</taxon>
        <taxon>Actinomycetota</taxon>
        <taxon>Actinomycetes</taxon>
        <taxon>Propionibacteriales</taxon>
        <taxon>Nocardioidaceae</taxon>
        <taxon>Nocardioides</taxon>
    </lineage>
</organism>
<proteinExistence type="predicted"/>
<dbReference type="RefSeq" id="WP_139624674.1">
    <property type="nucleotide sequence ID" value="NZ_VDMP01000027.1"/>
</dbReference>